<dbReference type="SUPFAM" id="SSF55961">
    <property type="entry name" value="Bet v1-like"/>
    <property type="match status" value="1"/>
</dbReference>
<dbReference type="Proteomes" id="UP000016568">
    <property type="component" value="Unassembled WGS sequence"/>
</dbReference>
<protein>
    <recommendedName>
        <fullName evidence="3">Polyketide cyclase/dehydrase</fullName>
    </recommendedName>
</protein>
<keyword evidence="2" id="KW-1185">Reference proteome</keyword>
<accession>U2YNE3</accession>
<dbReference type="OrthoDB" id="1364128at2"/>
<evidence type="ECO:0000313" key="1">
    <source>
        <dbReference type="EMBL" id="GAD50320.1"/>
    </source>
</evidence>
<dbReference type="PANTHER" id="PTHR39332:SF7">
    <property type="entry name" value="SRPBCC FAMILY PROTEIN"/>
    <property type="match status" value="1"/>
</dbReference>
<organism evidence="1 2">
    <name type="scientific">Caenibius tardaugens NBRC 16725</name>
    <dbReference type="NCBI Taxonomy" id="1219035"/>
    <lineage>
        <taxon>Bacteria</taxon>
        <taxon>Pseudomonadati</taxon>
        <taxon>Pseudomonadota</taxon>
        <taxon>Alphaproteobacteria</taxon>
        <taxon>Sphingomonadales</taxon>
        <taxon>Erythrobacteraceae</taxon>
        <taxon>Caenibius</taxon>
    </lineage>
</organism>
<evidence type="ECO:0008006" key="3">
    <source>
        <dbReference type="Google" id="ProtNLM"/>
    </source>
</evidence>
<dbReference type="RefSeq" id="WP_021691138.1">
    <property type="nucleotide sequence ID" value="NZ_BASZ01000008.1"/>
</dbReference>
<gene>
    <name evidence="1" type="ORF">NT2_08_01070</name>
</gene>
<dbReference type="eggNOG" id="COG3427">
    <property type="taxonomic scope" value="Bacteria"/>
</dbReference>
<dbReference type="EMBL" id="BASZ01000008">
    <property type="protein sequence ID" value="GAD50320.1"/>
    <property type="molecule type" value="Genomic_DNA"/>
</dbReference>
<comment type="caution">
    <text evidence="1">The sequence shown here is derived from an EMBL/GenBank/DDBJ whole genome shotgun (WGS) entry which is preliminary data.</text>
</comment>
<dbReference type="InterPro" id="IPR019587">
    <property type="entry name" value="Polyketide_cyclase/dehydratase"/>
</dbReference>
<dbReference type="InterPro" id="IPR023393">
    <property type="entry name" value="START-like_dom_sf"/>
</dbReference>
<dbReference type="AlphaFoldDB" id="U2YNE3"/>
<dbReference type="Gene3D" id="3.30.530.20">
    <property type="match status" value="1"/>
</dbReference>
<dbReference type="CDD" id="cd07821">
    <property type="entry name" value="PYR_PYL_RCAR_like"/>
    <property type="match status" value="1"/>
</dbReference>
<sequence length="143" mass="15186">MEDVNVSVVRELNAPVDAVWDVVSDFGNVSWAMPGAKVDVIGEGPGMIRRLHMPDGGSVEEVLETRDATARSFSYTIPGDMPMPVSNFRAWVQLEPVGGNGTRVSWNASAKALPGSSGAEGQAIFEGLYGQLIDSLEAHLATV</sequence>
<dbReference type="KEGG" id="ntd:EGO55_03440"/>
<proteinExistence type="predicted"/>
<name>U2YNE3_9SPHN</name>
<evidence type="ECO:0000313" key="2">
    <source>
        <dbReference type="Proteomes" id="UP000016568"/>
    </source>
</evidence>
<reference evidence="1 2" key="1">
    <citation type="submission" date="2013-09" db="EMBL/GenBank/DDBJ databases">
        <title>Whole genome shotgun sequence of Novosphingobium tardaugens NBRC 16725.</title>
        <authorList>
            <person name="Isaki S."/>
            <person name="Hosoyama A."/>
            <person name="Tsuchikane K."/>
            <person name="Katsumata H."/>
            <person name="Ando Y."/>
            <person name="Yamazaki S."/>
            <person name="Fujita N."/>
        </authorList>
    </citation>
    <scope>NUCLEOTIDE SEQUENCE [LARGE SCALE GENOMIC DNA]</scope>
    <source>
        <strain evidence="1 2">NBRC 16725</strain>
    </source>
</reference>
<dbReference type="PANTHER" id="PTHR39332">
    <property type="entry name" value="BLL4707 PROTEIN"/>
    <property type="match status" value="1"/>
</dbReference>
<dbReference type="Pfam" id="PF10604">
    <property type="entry name" value="Polyketide_cyc2"/>
    <property type="match status" value="1"/>
</dbReference>